<evidence type="ECO:0000256" key="2">
    <source>
        <dbReference type="ARBA" id="ARBA00005814"/>
    </source>
</evidence>
<dbReference type="InterPro" id="IPR027417">
    <property type="entry name" value="P-loop_NTPase"/>
</dbReference>
<reference evidence="13 14" key="1">
    <citation type="journal article" date="2018" name="Plant J.">
        <title>Genome sequences of Chlorella sorokiniana UTEX 1602 and Micractinium conductrix SAG 241.80: implications to maltose excretion by a green alga.</title>
        <authorList>
            <person name="Arriola M.B."/>
            <person name="Velmurugan N."/>
            <person name="Zhang Y."/>
            <person name="Plunkett M.H."/>
            <person name="Hondzo H."/>
            <person name="Barney B.M."/>
        </authorList>
    </citation>
    <scope>NUCLEOTIDE SEQUENCE [LARGE SCALE GENOMIC DNA]</scope>
    <source>
        <strain evidence="14">UTEX 1602</strain>
    </source>
</reference>
<keyword evidence="4 10" id="KW-0812">Transmembrane</keyword>
<comment type="similarity">
    <text evidence="2">Belongs to the ABC transporter superfamily. ABCG family. Eye pigment precursor importer (TC 3.A.1.204) subfamily.</text>
</comment>
<dbReference type="Proteomes" id="UP000239899">
    <property type="component" value="Unassembled WGS sequence"/>
</dbReference>
<dbReference type="Pfam" id="PF00005">
    <property type="entry name" value="ABC_tran"/>
    <property type="match status" value="1"/>
</dbReference>
<evidence type="ECO:0000313" key="14">
    <source>
        <dbReference type="Proteomes" id="UP000239899"/>
    </source>
</evidence>
<gene>
    <name evidence="13" type="ORF">C2E21_6121</name>
</gene>
<dbReference type="Pfam" id="PF19055">
    <property type="entry name" value="ABC2_membrane_7"/>
    <property type="match status" value="2"/>
</dbReference>
<dbReference type="FunFam" id="3.40.50.300:FF:000367">
    <property type="entry name" value="ABC transporter G family member 24"/>
    <property type="match status" value="1"/>
</dbReference>
<dbReference type="EMBL" id="LHPG02000012">
    <property type="protein sequence ID" value="PRW44993.1"/>
    <property type="molecule type" value="Genomic_DNA"/>
</dbReference>
<keyword evidence="14" id="KW-1185">Reference proteome</keyword>
<feature type="compositionally biased region" description="Low complexity" evidence="9">
    <location>
        <begin position="365"/>
        <end position="380"/>
    </location>
</feature>
<keyword evidence="11" id="KW-0732">Signal</keyword>
<dbReference type="PROSITE" id="PS51257">
    <property type="entry name" value="PROKAR_LIPOPROTEIN"/>
    <property type="match status" value="1"/>
</dbReference>
<evidence type="ECO:0000256" key="6">
    <source>
        <dbReference type="ARBA" id="ARBA00022840"/>
    </source>
</evidence>
<keyword evidence="8 10" id="KW-0472">Membrane</keyword>
<feature type="transmembrane region" description="Helical" evidence="10">
    <location>
        <begin position="1003"/>
        <end position="1030"/>
    </location>
</feature>
<organism evidence="13 14">
    <name type="scientific">Chlorella sorokiniana</name>
    <name type="common">Freshwater green alga</name>
    <dbReference type="NCBI Taxonomy" id="3076"/>
    <lineage>
        <taxon>Eukaryota</taxon>
        <taxon>Viridiplantae</taxon>
        <taxon>Chlorophyta</taxon>
        <taxon>core chlorophytes</taxon>
        <taxon>Trebouxiophyceae</taxon>
        <taxon>Chlorellales</taxon>
        <taxon>Chlorellaceae</taxon>
        <taxon>Chlorella clade</taxon>
        <taxon>Chlorella</taxon>
    </lineage>
</organism>
<feature type="transmembrane region" description="Helical" evidence="10">
    <location>
        <begin position="1183"/>
        <end position="1208"/>
    </location>
</feature>
<evidence type="ECO:0000256" key="11">
    <source>
        <dbReference type="SAM" id="SignalP"/>
    </source>
</evidence>
<dbReference type="PANTHER" id="PTHR48041:SF91">
    <property type="entry name" value="ABC TRANSPORTER G FAMILY MEMBER 28"/>
    <property type="match status" value="1"/>
</dbReference>
<dbReference type="SMART" id="SM00382">
    <property type="entry name" value="AAA"/>
    <property type="match status" value="1"/>
</dbReference>
<comment type="subcellular location">
    <subcellularLocation>
        <location evidence="1">Membrane</location>
        <topology evidence="1">Multi-pass membrane protein</topology>
    </subcellularLocation>
</comment>
<name>A0A2P6TL30_CHLSO</name>
<accession>A0A2P6TL30</accession>
<feature type="signal peptide" evidence="11">
    <location>
        <begin position="1"/>
        <end position="23"/>
    </location>
</feature>
<keyword evidence="7 10" id="KW-1133">Transmembrane helix</keyword>
<keyword evidence="3" id="KW-0813">Transport</keyword>
<evidence type="ECO:0000256" key="9">
    <source>
        <dbReference type="SAM" id="MobiDB-lite"/>
    </source>
</evidence>
<dbReference type="OrthoDB" id="66620at2759"/>
<evidence type="ECO:0000256" key="8">
    <source>
        <dbReference type="ARBA" id="ARBA00023136"/>
    </source>
</evidence>
<dbReference type="GO" id="GO:0016887">
    <property type="term" value="F:ATP hydrolysis activity"/>
    <property type="evidence" value="ECO:0007669"/>
    <property type="project" value="InterPro"/>
</dbReference>
<dbReference type="InterPro" id="IPR050352">
    <property type="entry name" value="ABCG_transporters"/>
</dbReference>
<proteinExistence type="inferred from homology"/>
<feature type="region of interest" description="Disordered" evidence="9">
    <location>
        <begin position="365"/>
        <end position="388"/>
    </location>
</feature>
<keyword evidence="5" id="KW-0547">Nucleotide-binding</keyword>
<evidence type="ECO:0000313" key="13">
    <source>
        <dbReference type="EMBL" id="PRW44993.1"/>
    </source>
</evidence>
<protein>
    <submittedName>
        <fullName evidence="13">ABC transporter G family member 28</fullName>
    </submittedName>
</protein>
<dbReference type="PROSITE" id="PS00211">
    <property type="entry name" value="ABC_TRANSPORTER_1"/>
    <property type="match status" value="1"/>
</dbReference>
<dbReference type="InterPro" id="IPR003439">
    <property type="entry name" value="ABC_transporter-like_ATP-bd"/>
</dbReference>
<dbReference type="Gene3D" id="3.40.50.300">
    <property type="entry name" value="P-loop containing nucleotide triphosphate hydrolases"/>
    <property type="match status" value="1"/>
</dbReference>
<dbReference type="InterPro" id="IPR043926">
    <property type="entry name" value="ABCG_dom"/>
</dbReference>
<dbReference type="InterPro" id="IPR003593">
    <property type="entry name" value="AAA+_ATPase"/>
</dbReference>
<sequence length="1214" mass="129736">MRAPIAAALLLAAAACLLPAAAAAAGRWPATPAWPGLHGASWPWTPPVPGSEDVRGEWEKTLALLWAKSKDSVGFCVGRSQYKAQRLMALSFPWPLPVGSDPADGLCSNRSRIDARLCTPPEVEQYYKFMLLTENPEKVPDNEHCAAGAADQPACSPGFFDAAPVRGAQPQQPHACCEGFYCPAELTCMIPCPIGAYCPRAWPAPPPDAYKAHGDAQWCAPYAYKSRSDLGCGGADKWRIVPGSAFPTAHWPAGGGSIYCDGGSFCPNTTSRLPCPAGHFCRQGSSEPERCPPGAFCPPQTEFVENNLTGVTVDALLFGLLAVAWAVTKQYNRLLRRLGARERIKIMWSAAPAIQVVQAAPVQRSPGGSAEAEAQAAADDSSGKAGRRGLLSFVQRRGGRRGAGSPSRAGQVWVAWRGPEAEGEDGYEPLVDDTQQAQQAQQATNGTAHDAVELSPPPSRRASHMHLAGAPAGASAAGVAGQHGRHESVDCEEQLTPRSLHTHLLAQHLQSLLCSPLSSVHAGSGTRKLQLSVEFQGLGLRLRSCGKSVLQSVSGALQACTLTAIMGPSGAGKSSLLAALSGKAAAYGVVTGTTLVNGRPDRLERYKSLMGFVPQDDVMHTTLTVFENLLFSARFRLPAAYSRKQRLLAVERAIAVLQLEDVRDSLIGDEETRGISGGQRKRVNVGLELVAEPSLLFLDEPTSGLDSTASYSLVAALHDISRSGVTAAAVVHQPSWPCCRLFDHLILLGKGGRTVYYGAVAGAQPYFEGLGYDFPLQQNPADTLMDVVSGALLRPGQASAAELCDAWDAHCGQPAGEGGDLHDGEVGGSQVPQLQRQGSIALQQVEGGGAEVAAAEASDGSELLGGAEERRSWRRRLREGVLFGLAYIAGGTAEAWRSLREALPQVEAPRWGACLFARWRRSGGSFDGSLAGYTSDMANGSGSTASRAAIRRVTPGFLPQFYWSLGRAMLKRLREPLSIFSDYAIFALTGMTLGLISDRGRDTIMHFAVSITYSVVALGLMSTVGALPTFGRDRVVFFRESASGLNRLAHFLALDTFDHAGTVMRSAVYFVMYYNFASPRAVIWQMLLVSILITYCCTGMAYILSQALDPSAAQLSAATLALINTLIARQGHARGLVKLAQTFSFARWGLEGYVIAESNRLTGVWLLARCADLQGLEYDVRRFGLCLLTLFGLGLMFRVMALVAMLTLHRDKQR</sequence>
<comment type="caution">
    <text evidence="13">The sequence shown here is derived from an EMBL/GenBank/DDBJ whole genome shotgun (WGS) entry which is preliminary data.</text>
</comment>
<dbReference type="PANTHER" id="PTHR48041">
    <property type="entry name" value="ABC TRANSPORTER G FAMILY MEMBER 28"/>
    <property type="match status" value="1"/>
</dbReference>
<evidence type="ECO:0000256" key="3">
    <source>
        <dbReference type="ARBA" id="ARBA00022448"/>
    </source>
</evidence>
<feature type="transmembrane region" description="Helical" evidence="10">
    <location>
        <begin position="1082"/>
        <end position="1105"/>
    </location>
</feature>
<evidence type="ECO:0000256" key="7">
    <source>
        <dbReference type="ARBA" id="ARBA00022989"/>
    </source>
</evidence>
<evidence type="ECO:0000256" key="4">
    <source>
        <dbReference type="ARBA" id="ARBA00022692"/>
    </source>
</evidence>
<dbReference type="GO" id="GO:0140359">
    <property type="term" value="F:ABC-type transporter activity"/>
    <property type="evidence" value="ECO:0007669"/>
    <property type="project" value="InterPro"/>
</dbReference>
<keyword evidence="6" id="KW-0067">ATP-binding</keyword>
<dbReference type="SUPFAM" id="SSF52540">
    <property type="entry name" value="P-loop containing nucleoside triphosphate hydrolases"/>
    <property type="match status" value="1"/>
</dbReference>
<feature type="chain" id="PRO_5015153069" evidence="11">
    <location>
        <begin position="24"/>
        <end position="1214"/>
    </location>
</feature>
<dbReference type="GO" id="GO:0005524">
    <property type="term" value="F:ATP binding"/>
    <property type="evidence" value="ECO:0007669"/>
    <property type="project" value="UniProtKB-KW"/>
</dbReference>
<dbReference type="GO" id="GO:0016020">
    <property type="term" value="C:membrane"/>
    <property type="evidence" value="ECO:0007669"/>
    <property type="project" value="UniProtKB-SubCell"/>
</dbReference>
<dbReference type="AlphaFoldDB" id="A0A2P6TL30"/>
<feature type="region of interest" description="Disordered" evidence="9">
    <location>
        <begin position="434"/>
        <end position="468"/>
    </location>
</feature>
<feature type="transmembrane region" description="Helical" evidence="10">
    <location>
        <begin position="977"/>
        <end position="997"/>
    </location>
</feature>
<dbReference type="PROSITE" id="PS50893">
    <property type="entry name" value="ABC_TRANSPORTER_2"/>
    <property type="match status" value="1"/>
</dbReference>
<evidence type="ECO:0000256" key="5">
    <source>
        <dbReference type="ARBA" id="ARBA00022741"/>
    </source>
</evidence>
<evidence type="ECO:0000256" key="1">
    <source>
        <dbReference type="ARBA" id="ARBA00004141"/>
    </source>
</evidence>
<evidence type="ECO:0000259" key="12">
    <source>
        <dbReference type="PROSITE" id="PS50893"/>
    </source>
</evidence>
<evidence type="ECO:0000256" key="10">
    <source>
        <dbReference type="SAM" id="Phobius"/>
    </source>
</evidence>
<feature type="domain" description="ABC transporter" evidence="12">
    <location>
        <begin position="533"/>
        <end position="775"/>
    </location>
</feature>
<dbReference type="InterPro" id="IPR017871">
    <property type="entry name" value="ABC_transporter-like_CS"/>
</dbReference>